<dbReference type="GO" id="GO:0009555">
    <property type="term" value="P:pollen development"/>
    <property type="evidence" value="ECO:0007669"/>
    <property type="project" value="EnsemblPlants"/>
</dbReference>
<reference evidence="3" key="2">
    <citation type="submission" date="2022-03" db="EMBL/GenBank/DDBJ databases">
        <title>Draft title - Genomic analysis of global carrot germplasm unveils the trajectory of domestication and the origin of high carotenoid orange carrot.</title>
        <authorList>
            <person name="Iorizzo M."/>
            <person name="Ellison S."/>
            <person name="Senalik D."/>
            <person name="Macko-Podgorni A."/>
            <person name="Grzebelus D."/>
            <person name="Bostan H."/>
            <person name="Rolling W."/>
            <person name="Curaba J."/>
            <person name="Simon P."/>
        </authorList>
    </citation>
    <scope>NUCLEOTIDE SEQUENCE</scope>
    <source>
        <tissue evidence="3">Leaf</tissue>
    </source>
</reference>
<sequence length="426" mass="48193">MENLVYNKRISTVVPARMTPEEKSSHELTSMDLAMKLHYIRGVYFFESKAVEGLVILDLKKAFFQLLNVYFAASGRVRRSEHGGGRPMIKCNDSGVRIVEAQCSKNLEEWMGIMKDDHSINDHLTYKHVLGPDLGFSPLVFVQFTWFQCGGMSVGLSWSHILGDIFTASAFINMWAQILGGHPPRHPAENPSSETDKLPCFTTKSCSLKTVGPVGDYWVAPNNCKMRTHSFHITEQQLHHLLTKICRLSPSEKIRPFECISAIIWKSLAKIRKELMQEFVTICTHNSHDIGNESPRNRQVVSTVEFDAHFDADVLHVANFIAKKQVDEREKIAELIDKEDGNLDCIVYGANLTFVNLEGTKMYEMELKGVKTVYANYTIDGVGDNGVVLVLPEMKDGDKGLRVTMIMSENEVAELKNELKYEWSIN</sequence>
<dbReference type="OrthoDB" id="1862401at2759"/>
<dbReference type="InterPro" id="IPR050317">
    <property type="entry name" value="Plant_Fungal_Acyltransferase"/>
</dbReference>
<dbReference type="Gene3D" id="3.30.559.10">
    <property type="entry name" value="Chloramphenicol acetyltransferase-like domain"/>
    <property type="match status" value="2"/>
</dbReference>
<dbReference type="GO" id="GO:0010025">
    <property type="term" value="P:wax biosynthetic process"/>
    <property type="evidence" value="ECO:0007669"/>
    <property type="project" value="EnsemblPlants"/>
</dbReference>
<dbReference type="PANTHER" id="PTHR31642:SF259">
    <property type="entry name" value="PROTEIN ECERIFERUM 2"/>
    <property type="match status" value="1"/>
</dbReference>
<dbReference type="STRING" id="79200.A0A164ZL64"/>
<comment type="similarity">
    <text evidence="1">Belongs to the plant acyltransferase family.</text>
</comment>
<dbReference type="Gramene" id="KZM96074">
    <property type="protein sequence ID" value="KZM96074"/>
    <property type="gene ID" value="DCAR_019316"/>
</dbReference>
<accession>A0A164ZL64</accession>
<protein>
    <submittedName>
        <fullName evidence="2">Uncharacterized protein</fullName>
    </submittedName>
</protein>
<dbReference type="Pfam" id="PF02458">
    <property type="entry name" value="Transferase"/>
    <property type="match status" value="1"/>
</dbReference>
<dbReference type="GO" id="GO:0005783">
    <property type="term" value="C:endoplasmic reticulum"/>
    <property type="evidence" value="ECO:0007669"/>
    <property type="project" value="EnsemblPlants"/>
</dbReference>
<dbReference type="OMA" id="VFLQFTW"/>
<dbReference type="GO" id="GO:0016747">
    <property type="term" value="F:acyltransferase activity, transferring groups other than amino-acyl groups"/>
    <property type="evidence" value="ECO:0007669"/>
    <property type="project" value="TreeGrafter"/>
</dbReference>
<dbReference type="Proteomes" id="UP000077755">
    <property type="component" value="Chromosome 5"/>
</dbReference>
<reference evidence="2" key="1">
    <citation type="journal article" date="2016" name="Nat. Genet.">
        <title>A high-quality carrot genome assembly provides new insights into carotenoid accumulation and asterid genome evolution.</title>
        <authorList>
            <person name="Iorizzo M."/>
            <person name="Ellison S."/>
            <person name="Senalik D."/>
            <person name="Zeng P."/>
            <person name="Satapoomin P."/>
            <person name="Huang J."/>
            <person name="Bowman M."/>
            <person name="Iovene M."/>
            <person name="Sanseverino W."/>
            <person name="Cavagnaro P."/>
            <person name="Yildiz M."/>
            <person name="Macko-Podgorni A."/>
            <person name="Moranska E."/>
            <person name="Grzebelus E."/>
            <person name="Grzebelus D."/>
            <person name="Ashrafi H."/>
            <person name="Zheng Z."/>
            <person name="Cheng S."/>
            <person name="Spooner D."/>
            <person name="Van Deynze A."/>
            <person name="Simon P."/>
        </authorList>
    </citation>
    <scope>NUCLEOTIDE SEQUENCE [LARGE SCALE GENOMIC DNA]</scope>
    <source>
        <tissue evidence="2">Leaf</tissue>
    </source>
</reference>
<evidence type="ECO:0000313" key="4">
    <source>
        <dbReference type="Proteomes" id="UP000077755"/>
    </source>
</evidence>
<evidence type="ECO:0000256" key="1">
    <source>
        <dbReference type="ARBA" id="ARBA00009861"/>
    </source>
</evidence>
<proteinExistence type="inferred from homology"/>
<dbReference type="KEGG" id="dcr:108220249"/>
<keyword evidence="4" id="KW-1185">Reference proteome</keyword>
<dbReference type="PANTHER" id="PTHR31642">
    <property type="entry name" value="TRICHOTHECENE 3-O-ACETYLTRANSFERASE"/>
    <property type="match status" value="1"/>
</dbReference>
<dbReference type="InterPro" id="IPR023213">
    <property type="entry name" value="CAT-like_dom_sf"/>
</dbReference>
<dbReference type="AlphaFoldDB" id="A0A164ZL64"/>
<dbReference type="GO" id="GO:0005634">
    <property type="term" value="C:nucleus"/>
    <property type="evidence" value="ECO:0007669"/>
    <property type="project" value="EnsemblPlants"/>
</dbReference>
<evidence type="ECO:0000313" key="2">
    <source>
        <dbReference type="EMBL" id="KZM96074.1"/>
    </source>
</evidence>
<dbReference type="EMBL" id="LNRQ01000005">
    <property type="protein sequence ID" value="KZM96074.1"/>
    <property type="molecule type" value="Genomic_DNA"/>
</dbReference>
<dbReference type="EMBL" id="CP093347">
    <property type="protein sequence ID" value="WOH02716.1"/>
    <property type="molecule type" value="Genomic_DNA"/>
</dbReference>
<dbReference type="GO" id="GO:0042761">
    <property type="term" value="P:very long-chain fatty acid biosynthetic process"/>
    <property type="evidence" value="ECO:0007669"/>
    <property type="project" value="EnsemblPlants"/>
</dbReference>
<name>A0A164ZL64_DAUCS</name>
<evidence type="ECO:0000313" key="3">
    <source>
        <dbReference type="EMBL" id="WOH02716.1"/>
    </source>
</evidence>
<organism evidence="2">
    <name type="scientific">Daucus carota subsp. sativus</name>
    <name type="common">Carrot</name>
    <dbReference type="NCBI Taxonomy" id="79200"/>
    <lineage>
        <taxon>Eukaryota</taxon>
        <taxon>Viridiplantae</taxon>
        <taxon>Streptophyta</taxon>
        <taxon>Embryophyta</taxon>
        <taxon>Tracheophyta</taxon>
        <taxon>Spermatophyta</taxon>
        <taxon>Magnoliopsida</taxon>
        <taxon>eudicotyledons</taxon>
        <taxon>Gunneridae</taxon>
        <taxon>Pentapetalae</taxon>
        <taxon>asterids</taxon>
        <taxon>campanulids</taxon>
        <taxon>Apiales</taxon>
        <taxon>Apiaceae</taxon>
        <taxon>Apioideae</taxon>
        <taxon>Scandiceae</taxon>
        <taxon>Daucinae</taxon>
        <taxon>Daucus</taxon>
        <taxon>Daucus sect. Daucus</taxon>
    </lineage>
</organism>
<gene>
    <name evidence="2" type="ORF">DCAR_019316</name>
    <name evidence="3" type="ORF">DCAR_0522105</name>
</gene>